<dbReference type="InterPro" id="IPR020057">
    <property type="entry name" value="Ribosomal_bL25_b-dom"/>
</dbReference>
<dbReference type="InterPro" id="IPR011035">
    <property type="entry name" value="Ribosomal_bL25/Gln-tRNA_synth"/>
</dbReference>
<organism evidence="8 9">
    <name type="scientific">Candidatus Portiera aleyrodidarum</name>
    <name type="common">primary endosymbiont of Bemisia tabaci</name>
    <dbReference type="NCBI Taxonomy" id="91844"/>
    <lineage>
        <taxon>Bacteria</taxon>
        <taxon>Pseudomonadati</taxon>
        <taxon>Pseudomonadota</taxon>
        <taxon>Gammaproteobacteria</taxon>
        <taxon>Candidatus Johnevansiales</taxon>
        <taxon>Candidatus Johnevansiaceae</taxon>
        <taxon>Candidatus Portiera</taxon>
    </lineage>
</organism>
<comment type="subunit">
    <text evidence="5">Part of the 50S ribosomal subunit; part of the 5S rRNA/L5/L18/L25 subcomplex. Contacts the 5S rRNA. Binds to the 5S rRNA independently of L5 and L18.</text>
</comment>
<keyword evidence="2 5" id="KW-0694">RNA-binding</keyword>
<dbReference type="GO" id="GO:0022625">
    <property type="term" value="C:cytosolic large ribosomal subunit"/>
    <property type="evidence" value="ECO:0007669"/>
    <property type="project" value="TreeGrafter"/>
</dbReference>
<dbReference type="InterPro" id="IPR029751">
    <property type="entry name" value="Ribosomal_L25_dom"/>
</dbReference>
<dbReference type="GO" id="GO:0008097">
    <property type="term" value="F:5S rRNA binding"/>
    <property type="evidence" value="ECO:0007669"/>
    <property type="project" value="InterPro"/>
</dbReference>
<dbReference type="Proteomes" id="UP000560980">
    <property type="component" value="Unassembled WGS sequence"/>
</dbReference>
<sequence length="188" mass="22185">MQQIKAFIRYKIGKKANKRLRNNTIIPAILFGGNKKNLLIALDKKFVWNFIKQDNFFSSIFYIIINNKKEKVMIHEIQRHPFKALINHIEFVRINENKRINVLVKIKLIGKENCKGVKQEGGLLFLHRNYVRIKSLPKYIPKFIEINVSNLSIGQTIALKHIYNTKNLLFLEKNNNQKILTVKRITKM</sequence>
<reference evidence="8 9" key="1">
    <citation type="submission" date="2019-12" db="EMBL/GenBank/DDBJ databases">
        <authorList>
            <person name="Santos-Garcia D."/>
            <person name="Santos-Garcia D."/>
            <person name="Santos-Garcia D."/>
        </authorList>
    </citation>
    <scope>NUCLEOTIDE SEQUENCE [LARGE SCALE GENOMIC DNA]</scope>
    <source>
        <strain evidence="8">SiSi</strain>
    </source>
</reference>
<comment type="caution">
    <text evidence="8">The sequence shown here is derived from an EMBL/GenBank/DDBJ whole genome shotgun (WGS) entry which is preliminary data.</text>
</comment>
<evidence type="ECO:0000256" key="4">
    <source>
        <dbReference type="ARBA" id="ARBA00023274"/>
    </source>
</evidence>
<dbReference type="InterPro" id="IPR020930">
    <property type="entry name" value="Ribosomal_uL5_bac-type"/>
</dbReference>
<evidence type="ECO:0000313" key="8">
    <source>
        <dbReference type="EMBL" id="CAA3707491.1"/>
    </source>
</evidence>
<evidence type="ECO:0000256" key="1">
    <source>
        <dbReference type="ARBA" id="ARBA00022730"/>
    </source>
</evidence>
<dbReference type="PANTHER" id="PTHR33284">
    <property type="entry name" value="RIBOSOMAL PROTEIN L25/GLN-TRNA SYNTHETASE, ANTI-CODON-BINDING DOMAIN-CONTAINING PROTEIN"/>
    <property type="match status" value="1"/>
</dbReference>
<dbReference type="Pfam" id="PF14693">
    <property type="entry name" value="Ribosomal_TL5_C"/>
    <property type="match status" value="1"/>
</dbReference>
<evidence type="ECO:0000256" key="5">
    <source>
        <dbReference type="HAMAP-Rule" id="MF_01334"/>
    </source>
</evidence>
<dbReference type="EMBL" id="CACTJB010000002">
    <property type="protein sequence ID" value="CAA3707491.1"/>
    <property type="molecule type" value="Genomic_DNA"/>
</dbReference>
<protein>
    <recommendedName>
        <fullName evidence="5">Large ribosomal subunit protein bL25</fullName>
    </recommendedName>
    <alternativeName>
        <fullName evidence="5">General stress protein CTC</fullName>
    </alternativeName>
</protein>
<dbReference type="InterPro" id="IPR037121">
    <property type="entry name" value="Ribosomal_bL25_C"/>
</dbReference>
<dbReference type="InterPro" id="IPR001021">
    <property type="entry name" value="Ribosomal_bL25_long"/>
</dbReference>
<dbReference type="CDD" id="cd00495">
    <property type="entry name" value="Ribosomal_L25_TL5_CTC"/>
    <property type="match status" value="1"/>
</dbReference>
<comment type="similarity">
    <text evidence="5">Belongs to the bacterial ribosomal protein bL25 family. CTC subfamily.</text>
</comment>
<dbReference type="Pfam" id="PF01386">
    <property type="entry name" value="Ribosomal_L25p"/>
    <property type="match status" value="1"/>
</dbReference>
<accession>A0A6S6S4R5</accession>
<dbReference type="GO" id="GO:0006412">
    <property type="term" value="P:translation"/>
    <property type="evidence" value="ECO:0007669"/>
    <property type="project" value="UniProtKB-UniRule"/>
</dbReference>
<evidence type="ECO:0000259" key="6">
    <source>
        <dbReference type="Pfam" id="PF01386"/>
    </source>
</evidence>
<dbReference type="HAMAP" id="MF_01334">
    <property type="entry name" value="Ribosomal_bL25_CTC"/>
    <property type="match status" value="1"/>
</dbReference>
<evidence type="ECO:0000259" key="7">
    <source>
        <dbReference type="Pfam" id="PF14693"/>
    </source>
</evidence>
<keyword evidence="1 5" id="KW-0699">rRNA-binding</keyword>
<name>A0A6S6S4R5_9GAMM</name>
<evidence type="ECO:0000313" key="9">
    <source>
        <dbReference type="Proteomes" id="UP000560980"/>
    </source>
</evidence>
<dbReference type="NCBIfam" id="TIGR00731">
    <property type="entry name" value="bL25_bact_ctc"/>
    <property type="match status" value="1"/>
</dbReference>
<dbReference type="PANTHER" id="PTHR33284:SF1">
    <property type="entry name" value="RIBOSOMAL PROTEIN L25_GLN-TRNA SYNTHETASE, ANTI-CODON-BINDING DOMAIN-CONTAINING PROTEIN"/>
    <property type="match status" value="1"/>
</dbReference>
<feature type="domain" description="Large ribosomal subunit protein bL25 beta" evidence="7">
    <location>
        <begin position="100"/>
        <end position="183"/>
    </location>
</feature>
<dbReference type="NCBIfam" id="NF004612">
    <property type="entry name" value="PRK05943.1"/>
    <property type="match status" value="1"/>
</dbReference>
<dbReference type="SUPFAM" id="SSF50715">
    <property type="entry name" value="Ribosomal protein L25-like"/>
    <property type="match status" value="1"/>
</dbReference>
<dbReference type="Gene3D" id="2.40.240.10">
    <property type="entry name" value="Ribosomal Protein L25, Chain P"/>
    <property type="match status" value="1"/>
</dbReference>
<keyword evidence="3 5" id="KW-0689">Ribosomal protein</keyword>
<gene>
    <name evidence="5 8" type="primary">rplY</name>
    <name evidence="5" type="synonym">ctc</name>
    <name evidence="8" type="ORF">SISI_0191</name>
</gene>
<dbReference type="GO" id="GO:0003735">
    <property type="term" value="F:structural constituent of ribosome"/>
    <property type="evidence" value="ECO:0007669"/>
    <property type="project" value="InterPro"/>
</dbReference>
<evidence type="ECO:0000256" key="2">
    <source>
        <dbReference type="ARBA" id="ARBA00022884"/>
    </source>
</evidence>
<keyword evidence="4 5" id="KW-0687">Ribonucleoprotein</keyword>
<proteinExistence type="inferred from homology"/>
<dbReference type="InterPro" id="IPR020056">
    <property type="entry name" value="Rbsml_bL25/Gln-tRNA_synth_N"/>
</dbReference>
<evidence type="ECO:0000256" key="3">
    <source>
        <dbReference type="ARBA" id="ARBA00022980"/>
    </source>
</evidence>
<feature type="domain" description="Large ribosomal subunit protein bL25 L25" evidence="6">
    <location>
        <begin position="4"/>
        <end position="91"/>
    </location>
</feature>
<dbReference type="RefSeq" id="WP_183042974.1">
    <property type="nucleotide sequence ID" value="NZ_CACTJB010000002.1"/>
</dbReference>
<dbReference type="AlphaFoldDB" id="A0A6S6S4R5"/>
<dbReference type="Gene3D" id="2.170.120.20">
    <property type="entry name" value="Ribosomal protein L25, beta domain"/>
    <property type="match status" value="1"/>
</dbReference>
<comment type="function">
    <text evidence="5">This is one of the proteins that binds to the 5S RNA in the ribosome where it forms part of the central protuberance.</text>
</comment>